<dbReference type="EMBL" id="JAJFAZ020000002">
    <property type="protein sequence ID" value="KAI5343092.1"/>
    <property type="molecule type" value="Genomic_DNA"/>
</dbReference>
<comment type="caution">
    <text evidence="1">The sequence shown here is derived from an EMBL/GenBank/DDBJ whole genome shotgun (WGS) entry which is preliminary data.</text>
</comment>
<keyword evidence="2" id="KW-1185">Reference proteome</keyword>
<protein>
    <submittedName>
        <fullName evidence="1">Uncharacterized protein</fullName>
    </submittedName>
</protein>
<sequence length="150" mass="16909">MLLCFYLESCLLNEKEKGFSLDHRIKTGQQLDKTGKLQTQNLIVSRGSIDENSDQCDTEEERQKLLKKDFTDLLAGGLDIIAFGDSGVSSDRGVQFSADSCITKTWHHFSGLITSRIPQSFLSSRSEFHFQVLISLQHFSLSSIVSQFKQ</sequence>
<organism evidence="1 2">
    <name type="scientific">Prunus dulcis</name>
    <name type="common">Almond</name>
    <name type="synonym">Amygdalus dulcis</name>
    <dbReference type="NCBI Taxonomy" id="3755"/>
    <lineage>
        <taxon>Eukaryota</taxon>
        <taxon>Viridiplantae</taxon>
        <taxon>Streptophyta</taxon>
        <taxon>Embryophyta</taxon>
        <taxon>Tracheophyta</taxon>
        <taxon>Spermatophyta</taxon>
        <taxon>Magnoliopsida</taxon>
        <taxon>eudicotyledons</taxon>
        <taxon>Gunneridae</taxon>
        <taxon>Pentapetalae</taxon>
        <taxon>rosids</taxon>
        <taxon>fabids</taxon>
        <taxon>Rosales</taxon>
        <taxon>Rosaceae</taxon>
        <taxon>Amygdaloideae</taxon>
        <taxon>Amygdaleae</taxon>
        <taxon>Prunus</taxon>
    </lineage>
</organism>
<dbReference type="Proteomes" id="UP001054821">
    <property type="component" value="Chromosome 2"/>
</dbReference>
<evidence type="ECO:0000313" key="2">
    <source>
        <dbReference type="Proteomes" id="UP001054821"/>
    </source>
</evidence>
<proteinExistence type="predicted"/>
<dbReference type="AlphaFoldDB" id="A0AAD4WIR6"/>
<gene>
    <name evidence="1" type="ORF">L3X38_010968</name>
</gene>
<reference evidence="1 2" key="1">
    <citation type="journal article" date="2022" name="G3 (Bethesda)">
        <title>Whole-genome sequence and methylome profiling of the almond [Prunus dulcis (Mill.) D.A. Webb] cultivar 'Nonpareil'.</title>
        <authorList>
            <person name="D'Amico-Willman K.M."/>
            <person name="Ouma W.Z."/>
            <person name="Meulia T."/>
            <person name="Sideli G.M."/>
            <person name="Gradziel T.M."/>
            <person name="Fresnedo-Ramirez J."/>
        </authorList>
    </citation>
    <scope>NUCLEOTIDE SEQUENCE [LARGE SCALE GENOMIC DNA]</scope>
    <source>
        <strain evidence="1">Clone GOH B32 T37-40</strain>
    </source>
</reference>
<evidence type="ECO:0000313" key="1">
    <source>
        <dbReference type="EMBL" id="KAI5343092.1"/>
    </source>
</evidence>
<name>A0AAD4WIR6_PRUDU</name>
<accession>A0AAD4WIR6</accession>